<reference evidence="1" key="1">
    <citation type="submission" date="2020-03" db="EMBL/GenBank/DDBJ databases">
        <title>Transcriptomic Profiling of the Digestive Tract of the Rat Flea, Xenopsylla cheopis, Following Blood Feeding and Infection with Yersinia pestis.</title>
        <authorList>
            <person name="Bland D.M."/>
            <person name="Martens C.A."/>
            <person name="Virtaneva K."/>
            <person name="Kanakabandi K."/>
            <person name="Long D."/>
            <person name="Rosenke R."/>
            <person name="Saturday G.A."/>
            <person name="Hoyt F.H."/>
            <person name="Bruno D.P."/>
            <person name="Ribeiro J.M.C."/>
            <person name="Hinnebusch J."/>
        </authorList>
    </citation>
    <scope>NUCLEOTIDE SEQUENCE</scope>
</reference>
<protein>
    <submittedName>
        <fullName evidence="1">Putative secreted protein</fullName>
    </submittedName>
</protein>
<accession>A0A6M2DYZ2</accession>
<organism evidence="1">
    <name type="scientific">Xenopsylla cheopis</name>
    <name type="common">Oriental rat flea</name>
    <name type="synonym">Pulex cheopis</name>
    <dbReference type="NCBI Taxonomy" id="163159"/>
    <lineage>
        <taxon>Eukaryota</taxon>
        <taxon>Metazoa</taxon>
        <taxon>Ecdysozoa</taxon>
        <taxon>Arthropoda</taxon>
        <taxon>Hexapoda</taxon>
        <taxon>Insecta</taxon>
        <taxon>Pterygota</taxon>
        <taxon>Neoptera</taxon>
        <taxon>Endopterygota</taxon>
        <taxon>Siphonaptera</taxon>
        <taxon>Pulicidae</taxon>
        <taxon>Xenopsyllinae</taxon>
        <taxon>Xenopsylla</taxon>
    </lineage>
</organism>
<evidence type="ECO:0000313" key="1">
    <source>
        <dbReference type="EMBL" id="NOV51284.1"/>
    </source>
</evidence>
<sequence length="75" mass="8968">MMTKVKCTKMEILMIFTIVISITTLGKNPHFFEKGKEAMINHILQRNNIMNIMKDTTTKLWYFGISERKIKWKKM</sequence>
<name>A0A6M2DYZ2_XENCH</name>
<proteinExistence type="predicted"/>
<dbReference type="EMBL" id="GIIL01007558">
    <property type="protein sequence ID" value="NOV51284.1"/>
    <property type="molecule type" value="Transcribed_RNA"/>
</dbReference>
<dbReference type="AlphaFoldDB" id="A0A6M2DYZ2"/>